<feature type="compositionally biased region" description="Pro residues" evidence="6">
    <location>
        <begin position="1"/>
        <end position="21"/>
    </location>
</feature>
<sequence>MSAKNPPPSPLPPAPGGPRSPLPSQNPGRVAGPLRAIRRALLIVLWTLALMPVQALFLALPGEAKRRLPLVYWRGICTALGLKRRIIGRPATGGDRAVVFISNHSSWIDIPLLGAELRAAFVAKDDVAGWPLISAIARLGRTVFISRRRASTERGRAAIAARLAAGDNLILFPEGTTSDGSRVLPFRSAFLGILTGEDAPLVQPVSVVADRLAGLPCFRRDRAVFAYYGATAIGAHFWRLAQWKGMRATILLHPVLDPRLIPDRKELARQLWLIVAEGAAALRQNREPSTGLGGKPARARVAGDIEQQREHS</sequence>
<evidence type="ECO:0000259" key="8">
    <source>
        <dbReference type="SMART" id="SM00563"/>
    </source>
</evidence>
<accession>A0A8J4HAI3</accession>
<dbReference type="AlphaFoldDB" id="A0A8J4HAI3"/>
<dbReference type="GO" id="GO:0003841">
    <property type="term" value="F:1-acylglycerol-3-phosphate O-acyltransferase activity"/>
    <property type="evidence" value="ECO:0007669"/>
    <property type="project" value="TreeGrafter"/>
</dbReference>
<evidence type="ECO:0000256" key="5">
    <source>
        <dbReference type="ARBA" id="ARBA00023315"/>
    </source>
</evidence>
<dbReference type="CDD" id="cd07989">
    <property type="entry name" value="LPLAT_AGPAT-like"/>
    <property type="match status" value="1"/>
</dbReference>
<reference evidence="9" key="1">
    <citation type="journal article" date="2020" name="mSystems">
        <title>Genome- and Community-Level Interaction Insights into Carbon Utilization and Element Cycling Functions of Hydrothermarchaeota in Hydrothermal Sediment.</title>
        <authorList>
            <person name="Zhou Z."/>
            <person name="Liu Y."/>
            <person name="Xu W."/>
            <person name="Pan J."/>
            <person name="Luo Z.H."/>
            <person name="Li M."/>
        </authorList>
    </citation>
    <scope>NUCLEOTIDE SEQUENCE</scope>
    <source>
        <strain evidence="9">SpSt-997</strain>
    </source>
</reference>
<dbReference type="SUPFAM" id="SSF69593">
    <property type="entry name" value="Glycerol-3-phosphate (1)-acyltransferase"/>
    <property type="match status" value="1"/>
</dbReference>
<evidence type="ECO:0000256" key="7">
    <source>
        <dbReference type="SAM" id="Phobius"/>
    </source>
</evidence>
<feature type="region of interest" description="Disordered" evidence="6">
    <location>
        <begin position="286"/>
        <end position="312"/>
    </location>
</feature>
<organism evidence="9">
    <name type="scientific">Acidicaldus sp</name>
    <dbReference type="NCBI Taxonomy" id="1872105"/>
    <lineage>
        <taxon>Bacteria</taxon>
        <taxon>Pseudomonadati</taxon>
        <taxon>Pseudomonadota</taxon>
        <taxon>Alphaproteobacteria</taxon>
        <taxon>Acetobacterales</taxon>
        <taxon>Acetobacteraceae</taxon>
        <taxon>Acidicaldus</taxon>
    </lineage>
</organism>
<comment type="caution">
    <text evidence="9">The sequence shown here is derived from an EMBL/GenBank/DDBJ whole genome shotgun (WGS) entry which is preliminary data.</text>
</comment>
<evidence type="ECO:0000256" key="4">
    <source>
        <dbReference type="ARBA" id="ARBA00023098"/>
    </source>
</evidence>
<comment type="pathway">
    <text evidence="1">Lipid metabolism.</text>
</comment>
<evidence type="ECO:0000256" key="1">
    <source>
        <dbReference type="ARBA" id="ARBA00005189"/>
    </source>
</evidence>
<evidence type="ECO:0000256" key="2">
    <source>
        <dbReference type="ARBA" id="ARBA00022516"/>
    </source>
</evidence>
<dbReference type="Pfam" id="PF01553">
    <property type="entry name" value="Acyltransferase"/>
    <property type="match status" value="1"/>
</dbReference>
<dbReference type="InterPro" id="IPR002123">
    <property type="entry name" value="Plipid/glycerol_acylTrfase"/>
</dbReference>
<feature type="domain" description="Phospholipid/glycerol acyltransferase" evidence="8">
    <location>
        <begin position="98"/>
        <end position="210"/>
    </location>
</feature>
<dbReference type="PANTHER" id="PTHR10434:SF64">
    <property type="entry name" value="1-ACYL-SN-GLYCEROL-3-PHOSPHATE ACYLTRANSFERASE-RELATED"/>
    <property type="match status" value="1"/>
</dbReference>
<keyword evidence="7" id="KW-0472">Membrane</keyword>
<feature type="transmembrane region" description="Helical" evidence="7">
    <location>
        <begin position="40"/>
        <end position="60"/>
    </location>
</feature>
<evidence type="ECO:0000256" key="3">
    <source>
        <dbReference type="ARBA" id="ARBA00022679"/>
    </source>
</evidence>
<proteinExistence type="predicted"/>
<evidence type="ECO:0000313" key="9">
    <source>
        <dbReference type="EMBL" id="HGC43221.1"/>
    </source>
</evidence>
<dbReference type="PANTHER" id="PTHR10434">
    <property type="entry name" value="1-ACYL-SN-GLYCEROL-3-PHOSPHATE ACYLTRANSFERASE"/>
    <property type="match status" value="1"/>
</dbReference>
<keyword evidence="7" id="KW-1133">Transmembrane helix</keyword>
<dbReference type="EMBL" id="DTQM01000168">
    <property type="protein sequence ID" value="HGC43221.1"/>
    <property type="molecule type" value="Genomic_DNA"/>
</dbReference>
<name>A0A8J4HAI3_9PROT</name>
<feature type="compositionally biased region" description="Basic and acidic residues" evidence="6">
    <location>
        <begin position="301"/>
        <end position="312"/>
    </location>
</feature>
<keyword evidence="5 9" id="KW-0012">Acyltransferase</keyword>
<gene>
    <name evidence="9" type="ORF">ENY07_08395</name>
</gene>
<keyword evidence="3" id="KW-0808">Transferase</keyword>
<keyword evidence="7" id="KW-0812">Transmembrane</keyword>
<protein>
    <submittedName>
        <fullName evidence="9">1-acyl-sn-glycerol-3-phosphate acyltransferase</fullName>
    </submittedName>
</protein>
<keyword evidence="2" id="KW-0444">Lipid biosynthesis</keyword>
<dbReference type="SMART" id="SM00563">
    <property type="entry name" value="PlsC"/>
    <property type="match status" value="1"/>
</dbReference>
<feature type="region of interest" description="Disordered" evidence="6">
    <location>
        <begin position="1"/>
        <end position="28"/>
    </location>
</feature>
<evidence type="ECO:0000256" key="6">
    <source>
        <dbReference type="SAM" id="MobiDB-lite"/>
    </source>
</evidence>
<dbReference type="GO" id="GO:0006654">
    <property type="term" value="P:phosphatidic acid biosynthetic process"/>
    <property type="evidence" value="ECO:0007669"/>
    <property type="project" value="TreeGrafter"/>
</dbReference>
<keyword evidence="4" id="KW-0443">Lipid metabolism</keyword>